<feature type="compositionally biased region" description="Low complexity" evidence="16">
    <location>
        <begin position="251"/>
        <end position="261"/>
    </location>
</feature>
<dbReference type="PANTHER" id="PTHR33353">
    <property type="entry name" value="PUTATIVE (AFU_ORTHOLOGUE AFUA_1G12560)-RELATED"/>
    <property type="match status" value="1"/>
</dbReference>
<dbReference type="PROSITE" id="PS00562">
    <property type="entry name" value="CBM1_1"/>
    <property type="match status" value="1"/>
</dbReference>
<evidence type="ECO:0000313" key="19">
    <source>
        <dbReference type="EMBL" id="KAK4143812.1"/>
    </source>
</evidence>
<feature type="signal peptide" evidence="17">
    <location>
        <begin position="1"/>
        <end position="15"/>
    </location>
</feature>
<evidence type="ECO:0000313" key="20">
    <source>
        <dbReference type="Proteomes" id="UP001302676"/>
    </source>
</evidence>
<keyword evidence="12" id="KW-0624">Polysaccharide degradation</keyword>
<evidence type="ECO:0000256" key="12">
    <source>
        <dbReference type="ARBA" id="ARBA00023326"/>
    </source>
</evidence>
<evidence type="ECO:0000256" key="16">
    <source>
        <dbReference type="SAM" id="MobiDB-lite"/>
    </source>
</evidence>
<dbReference type="GO" id="GO:0030245">
    <property type="term" value="P:cellulose catabolic process"/>
    <property type="evidence" value="ECO:0007669"/>
    <property type="project" value="UniProtKB-KW"/>
</dbReference>
<dbReference type="GeneID" id="87817316"/>
<keyword evidence="20" id="KW-1185">Reference proteome</keyword>
<sequence>MKAFTLVTLATAVSAHSIFQKVSVNGADQGQLKGVRAPASNYPVQDVGSSAMACNTNIVYRDSTVIQIPAGARVGAWWGHEIGGASGPNDHDNPIAASHHGPIQVYLAKVDNAASASESGQKWFKIAERGFSNGVWAVDEMIANGGWHYFDMPSCIAPGQYLMRVELLALHSASTAGGAQFYMECAQIQVTGSGSSSGFSTVSFPGAYPSNDPGIVVSIYGANGAADMGGRTYQIPGPRPITCSGGGNNNGGSPTSSAGGSQPTNGGGSVALYGQCGGTGYSGPTTCAQGKCTAQSQWYSQCLP</sequence>
<dbReference type="SMART" id="SM00236">
    <property type="entry name" value="fCBD"/>
    <property type="match status" value="1"/>
</dbReference>
<dbReference type="EC" id="1.14.99.56" evidence="15"/>
<evidence type="ECO:0000256" key="2">
    <source>
        <dbReference type="ARBA" id="ARBA00004613"/>
    </source>
</evidence>
<evidence type="ECO:0000256" key="13">
    <source>
        <dbReference type="ARBA" id="ARBA00044502"/>
    </source>
</evidence>
<dbReference type="InterPro" id="IPR005103">
    <property type="entry name" value="AA9_LPMO"/>
</dbReference>
<dbReference type="Pfam" id="PF03443">
    <property type="entry name" value="AA9"/>
    <property type="match status" value="1"/>
</dbReference>
<keyword evidence="10" id="KW-1015">Disulfide bond</keyword>
<name>A0AAN6ZME1_9PEZI</name>
<dbReference type="InterPro" id="IPR035971">
    <property type="entry name" value="CBD_sf"/>
</dbReference>
<comment type="caution">
    <text evidence="19">The sequence shown here is derived from an EMBL/GenBank/DDBJ whole genome shotgun (WGS) entry which is preliminary data.</text>
</comment>
<evidence type="ECO:0000256" key="8">
    <source>
        <dbReference type="ARBA" id="ARBA00023008"/>
    </source>
</evidence>
<reference evidence="19" key="2">
    <citation type="submission" date="2023-05" db="EMBL/GenBank/DDBJ databases">
        <authorList>
            <consortium name="Lawrence Berkeley National Laboratory"/>
            <person name="Steindorff A."/>
            <person name="Hensen N."/>
            <person name="Bonometti L."/>
            <person name="Westerberg I."/>
            <person name="Brannstrom I.O."/>
            <person name="Guillou S."/>
            <person name="Cros-Aarteil S."/>
            <person name="Calhoun S."/>
            <person name="Haridas S."/>
            <person name="Kuo A."/>
            <person name="Mondo S."/>
            <person name="Pangilinan J."/>
            <person name="Riley R."/>
            <person name="Labutti K."/>
            <person name="Andreopoulos B."/>
            <person name="Lipzen A."/>
            <person name="Chen C."/>
            <person name="Yanf M."/>
            <person name="Daum C."/>
            <person name="Ng V."/>
            <person name="Clum A."/>
            <person name="Ohm R."/>
            <person name="Martin F."/>
            <person name="Silar P."/>
            <person name="Natvig D."/>
            <person name="Lalanne C."/>
            <person name="Gautier V."/>
            <person name="Ament-Velasquez S.L."/>
            <person name="Kruys A."/>
            <person name="Hutchinson M.I."/>
            <person name="Powell A.J."/>
            <person name="Barry K."/>
            <person name="Miller A.N."/>
            <person name="Grigoriev I.V."/>
            <person name="Debuchy R."/>
            <person name="Gladieux P."/>
            <person name="Thoren M.H."/>
            <person name="Johannesson H."/>
        </authorList>
    </citation>
    <scope>NUCLEOTIDE SEQUENCE</scope>
    <source>
        <strain evidence="19">CBS 141.50</strain>
    </source>
</reference>
<keyword evidence="9" id="KW-0503">Monooxygenase</keyword>
<feature type="region of interest" description="Disordered" evidence="16">
    <location>
        <begin position="239"/>
        <end position="264"/>
    </location>
</feature>
<keyword evidence="5 17" id="KW-0732">Signal</keyword>
<dbReference type="GO" id="GO:0030248">
    <property type="term" value="F:cellulose binding"/>
    <property type="evidence" value="ECO:0007669"/>
    <property type="project" value="InterPro"/>
</dbReference>
<keyword evidence="19" id="KW-0378">Hydrolase</keyword>
<dbReference type="RefSeq" id="XP_062637183.1">
    <property type="nucleotide sequence ID" value="XM_062780703.1"/>
</dbReference>
<comment type="subcellular location">
    <subcellularLocation>
        <location evidence="2">Secreted</location>
    </subcellularLocation>
</comment>
<dbReference type="SUPFAM" id="SSF57180">
    <property type="entry name" value="Cellulose-binding domain"/>
    <property type="match status" value="1"/>
</dbReference>
<dbReference type="Proteomes" id="UP001302676">
    <property type="component" value="Unassembled WGS sequence"/>
</dbReference>
<protein>
    <recommendedName>
        <fullName evidence="15">lytic cellulose monooxygenase (C4-dehydrogenating)</fullName>
        <ecNumber evidence="15">1.14.99.56</ecNumber>
    </recommendedName>
</protein>
<proteinExistence type="inferred from homology"/>
<keyword evidence="3" id="KW-0964">Secreted</keyword>
<evidence type="ECO:0000256" key="6">
    <source>
        <dbReference type="ARBA" id="ARBA00023001"/>
    </source>
</evidence>
<reference evidence="19" key="1">
    <citation type="journal article" date="2023" name="Mol. Phylogenet. Evol.">
        <title>Genome-scale phylogeny and comparative genomics of the fungal order Sordariales.</title>
        <authorList>
            <person name="Hensen N."/>
            <person name="Bonometti L."/>
            <person name="Westerberg I."/>
            <person name="Brannstrom I.O."/>
            <person name="Guillou S."/>
            <person name="Cros-Aarteil S."/>
            <person name="Calhoun S."/>
            <person name="Haridas S."/>
            <person name="Kuo A."/>
            <person name="Mondo S."/>
            <person name="Pangilinan J."/>
            <person name="Riley R."/>
            <person name="LaButti K."/>
            <person name="Andreopoulos B."/>
            <person name="Lipzen A."/>
            <person name="Chen C."/>
            <person name="Yan M."/>
            <person name="Daum C."/>
            <person name="Ng V."/>
            <person name="Clum A."/>
            <person name="Steindorff A."/>
            <person name="Ohm R.A."/>
            <person name="Martin F."/>
            <person name="Silar P."/>
            <person name="Natvig D.O."/>
            <person name="Lalanne C."/>
            <person name="Gautier V."/>
            <person name="Ament-Velasquez S.L."/>
            <person name="Kruys A."/>
            <person name="Hutchinson M.I."/>
            <person name="Powell A.J."/>
            <person name="Barry K."/>
            <person name="Miller A.N."/>
            <person name="Grigoriev I.V."/>
            <person name="Debuchy R."/>
            <person name="Gladieux P."/>
            <person name="Hiltunen Thoren M."/>
            <person name="Johannesson H."/>
        </authorList>
    </citation>
    <scope>NUCLEOTIDE SEQUENCE</scope>
    <source>
        <strain evidence="19">CBS 141.50</strain>
    </source>
</reference>
<keyword evidence="7" id="KW-0560">Oxidoreductase</keyword>
<dbReference type="PANTHER" id="PTHR33353:SF13">
    <property type="entry name" value="ENDOGLUCANASE II"/>
    <property type="match status" value="1"/>
</dbReference>
<keyword evidence="11" id="KW-0119">Carbohydrate metabolism</keyword>
<dbReference type="GO" id="GO:0046872">
    <property type="term" value="F:metal ion binding"/>
    <property type="evidence" value="ECO:0007669"/>
    <property type="project" value="UniProtKB-KW"/>
</dbReference>
<dbReference type="Pfam" id="PF00734">
    <property type="entry name" value="CBM_1"/>
    <property type="match status" value="1"/>
</dbReference>
<keyword evidence="8" id="KW-0186">Copper</keyword>
<evidence type="ECO:0000256" key="5">
    <source>
        <dbReference type="ARBA" id="ARBA00022729"/>
    </source>
</evidence>
<keyword evidence="4" id="KW-0479">Metal-binding</keyword>
<feature type="chain" id="PRO_5043023245" description="lytic cellulose monooxygenase (C4-dehydrogenating)" evidence="17">
    <location>
        <begin position="16"/>
        <end position="304"/>
    </location>
</feature>
<evidence type="ECO:0000256" key="17">
    <source>
        <dbReference type="SAM" id="SignalP"/>
    </source>
</evidence>
<organism evidence="19 20">
    <name type="scientific">Dichotomopilus funicola</name>
    <dbReference type="NCBI Taxonomy" id="1934379"/>
    <lineage>
        <taxon>Eukaryota</taxon>
        <taxon>Fungi</taxon>
        <taxon>Dikarya</taxon>
        <taxon>Ascomycota</taxon>
        <taxon>Pezizomycotina</taxon>
        <taxon>Sordariomycetes</taxon>
        <taxon>Sordariomycetidae</taxon>
        <taxon>Sordariales</taxon>
        <taxon>Chaetomiaceae</taxon>
        <taxon>Dichotomopilus</taxon>
    </lineage>
</organism>
<feature type="domain" description="CBM1" evidence="18">
    <location>
        <begin position="268"/>
        <end position="303"/>
    </location>
</feature>
<evidence type="ECO:0000256" key="10">
    <source>
        <dbReference type="ARBA" id="ARBA00023157"/>
    </source>
</evidence>
<dbReference type="AlphaFoldDB" id="A0AAN6ZME1"/>
<evidence type="ECO:0000256" key="4">
    <source>
        <dbReference type="ARBA" id="ARBA00022723"/>
    </source>
</evidence>
<evidence type="ECO:0000256" key="3">
    <source>
        <dbReference type="ARBA" id="ARBA00022525"/>
    </source>
</evidence>
<dbReference type="InterPro" id="IPR000254">
    <property type="entry name" value="CBD"/>
</dbReference>
<dbReference type="CDD" id="cd21175">
    <property type="entry name" value="LPMO_AA9"/>
    <property type="match status" value="1"/>
</dbReference>
<comment type="catalytic activity">
    <reaction evidence="14">
        <text>[(1-&gt;4)-beta-D-glucosyl]n+m + reduced acceptor + O2 = 4-dehydro-beta-D-glucosyl-[(1-&gt;4)-beta-D-glucosyl]n-1 + [(1-&gt;4)-beta-D-glucosyl]m + acceptor + H2O.</text>
        <dbReference type="EC" id="1.14.99.56"/>
    </reaction>
</comment>
<dbReference type="GO" id="GO:0005576">
    <property type="term" value="C:extracellular region"/>
    <property type="evidence" value="ECO:0007669"/>
    <property type="project" value="UniProtKB-SubCell"/>
</dbReference>
<evidence type="ECO:0000256" key="15">
    <source>
        <dbReference type="ARBA" id="ARBA00047174"/>
    </source>
</evidence>
<dbReference type="GO" id="GO:0004497">
    <property type="term" value="F:monooxygenase activity"/>
    <property type="evidence" value="ECO:0007669"/>
    <property type="project" value="UniProtKB-KW"/>
</dbReference>
<comment type="cofactor">
    <cofactor evidence="1">
        <name>Cu(2+)</name>
        <dbReference type="ChEBI" id="CHEBI:29036"/>
    </cofactor>
</comment>
<dbReference type="EMBL" id="MU853583">
    <property type="protein sequence ID" value="KAK4143812.1"/>
    <property type="molecule type" value="Genomic_DNA"/>
</dbReference>
<comment type="similarity">
    <text evidence="13">Belongs to the polysaccharide monooxygenase AA9 family.</text>
</comment>
<dbReference type="InterPro" id="IPR049892">
    <property type="entry name" value="AA9"/>
</dbReference>
<evidence type="ECO:0000256" key="14">
    <source>
        <dbReference type="ARBA" id="ARBA00045077"/>
    </source>
</evidence>
<accession>A0AAN6ZME1</accession>
<dbReference type="PROSITE" id="PS51164">
    <property type="entry name" value="CBM1_2"/>
    <property type="match status" value="1"/>
</dbReference>
<keyword evidence="6" id="KW-0136">Cellulose degradation</keyword>
<evidence type="ECO:0000256" key="9">
    <source>
        <dbReference type="ARBA" id="ARBA00023033"/>
    </source>
</evidence>
<gene>
    <name evidence="19" type="ORF">C8A04DRAFT_28599</name>
</gene>
<evidence type="ECO:0000256" key="1">
    <source>
        <dbReference type="ARBA" id="ARBA00001973"/>
    </source>
</evidence>
<dbReference type="Gene3D" id="2.70.50.70">
    <property type="match status" value="1"/>
</dbReference>
<evidence type="ECO:0000256" key="11">
    <source>
        <dbReference type="ARBA" id="ARBA00023277"/>
    </source>
</evidence>
<dbReference type="GO" id="GO:0016787">
    <property type="term" value="F:hydrolase activity"/>
    <property type="evidence" value="ECO:0007669"/>
    <property type="project" value="UniProtKB-KW"/>
</dbReference>
<evidence type="ECO:0000259" key="18">
    <source>
        <dbReference type="PROSITE" id="PS51164"/>
    </source>
</evidence>
<evidence type="ECO:0000256" key="7">
    <source>
        <dbReference type="ARBA" id="ARBA00023002"/>
    </source>
</evidence>